<sequence>MLIRLLESPEDYDHHLRHMNGMIVLSAAYGIEVQSDNDPYVATGEKTLQTMARTGNGTEYLVEHIPILRYLPEWFPGGGFKKSAKEWSKSVRALPRRPMEAVYENMANGTAKSCVATRVLSVMELEDGKPDPHQCKVLQNVLGAMYAASTDTTVSALESFILGMLRNPESQKEAHKAVDKVVGHDRLPDLSDIGSIPYVEAVLKETLRWNPVTPLGKFLSSPSLPVECPIFIFCIVQQYLIGCW</sequence>
<name>A0ABR3FPY8_9AGAR</name>
<accession>A0ABR3FPY8</accession>
<evidence type="ECO:0000256" key="4">
    <source>
        <dbReference type="ARBA" id="ARBA00022617"/>
    </source>
</evidence>
<evidence type="ECO:0000256" key="6">
    <source>
        <dbReference type="ARBA" id="ARBA00023002"/>
    </source>
</evidence>
<dbReference type="PANTHER" id="PTHR46300">
    <property type="entry name" value="P450, PUTATIVE (EUROFUNG)-RELATED-RELATED"/>
    <property type="match status" value="1"/>
</dbReference>
<evidence type="ECO:0000256" key="7">
    <source>
        <dbReference type="ARBA" id="ARBA00023004"/>
    </source>
</evidence>
<dbReference type="InterPro" id="IPR002401">
    <property type="entry name" value="Cyt_P450_E_grp-I"/>
</dbReference>
<dbReference type="Proteomes" id="UP001465976">
    <property type="component" value="Unassembled WGS sequence"/>
</dbReference>
<keyword evidence="4" id="KW-0349">Heme</keyword>
<dbReference type="PANTHER" id="PTHR46300:SF7">
    <property type="entry name" value="P450, PUTATIVE (EUROFUNG)-RELATED"/>
    <property type="match status" value="1"/>
</dbReference>
<evidence type="ECO:0000256" key="1">
    <source>
        <dbReference type="ARBA" id="ARBA00001971"/>
    </source>
</evidence>
<gene>
    <name evidence="9" type="ORF">V5O48_004460</name>
</gene>
<evidence type="ECO:0000256" key="8">
    <source>
        <dbReference type="ARBA" id="ARBA00023033"/>
    </source>
</evidence>
<dbReference type="Pfam" id="PF00067">
    <property type="entry name" value="p450"/>
    <property type="match status" value="1"/>
</dbReference>
<evidence type="ECO:0000256" key="3">
    <source>
        <dbReference type="ARBA" id="ARBA00010617"/>
    </source>
</evidence>
<dbReference type="EMBL" id="JBAHYK010000151">
    <property type="protein sequence ID" value="KAL0577519.1"/>
    <property type="molecule type" value="Genomic_DNA"/>
</dbReference>
<evidence type="ECO:0000256" key="2">
    <source>
        <dbReference type="ARBA" id="ARBA00005179"/>
    </source>
</evidence>
<keyword evidence="8" id="KW-0503">Monooxygenase</keyword>
<dbReference type="SUPFAM" id="SSF48264">
    <property type="entry name" value="Cytochrome P450"/>
    <property type="match status" value="1"/>
</dbReference>
<proteinExistence type="inferred from homology"/>
<evidence type="ECO:0000313" key="10">
    <source>
        <dbReference type="Proteomes" id="UP001465976"/>
    </source>
</evidence>
<evidence type="ECO:0000256" key="5">
    <source>
        <dbReference type="ARBA" id="ARBA00022723"/>
    </source>
</evidence>
<keyword evidence="10" id="KW-1185">Reference proteome</keyword>
<comment type="cofactor">
    <cofactor evidence="1">
        <name>heme</name>
        <dbReference type="ChEBI" id="CHEBI:30413"/>
    </cofactor>
</comment>
<protein>
    <recommendedName>
        <fullName evidence="11">Cytochrome P450</fullName>
    </recommendedName>
</protein>
<keyword evidence="6" id="KW-0560">Oxidoreductase</keyword>
<comment type="similarity">
    <text evidence="3">Belongs to the cytochrome P450 family.</text>
</comment>
<reference evidence="9 10" key="1">
    <citation type="submission" date="2024-02" db="EMBL/GenBank/DDBJ databases">
        <title>A draft genome for the cacao thread blight pathogen Marasmius crinis-equi.</title>
        <authorList>
            <person name="Cohen S.P."/>
            <person name="Baruah I.K."/>
            <person name="Amoako-Attah I."/>
            <person name="Bukari Y."/>
            <person name="Meinhardt L.W."/>
            <person name="Bailey B.A."/>
        </authorList>
    </citation>
    <scope>NUCLEOTIDE SEQUENCE [LARGE SCALE GENOMIC DNA]</scope>
    <source>
        <strain evidence="9 10">GH-76</strain>
    </source>
</reference>
<dbReference type="InterPro" id="IPR001128">
    <property type="entry name" value="Cyt_P450"/>
</dbReference>
<comment type="pathway">
    <text evidence="2">Secondary metabolite biosynthesis.</text>
</comment>
<dbReference type="PRINTS" id="PR00463">
    <property type="entry name" value="EP450I"/>
</dbReference>
<dbReference type="InterPro" id="IPR036396">
    <property type="entry name" value="Cyt_P450_sf"/>
</dbReference>
<organism evidence="9 10">
    <name type="scientific">Marasmius crinis-equi</name>
    <dbReference type="NCBI Taxonomy" id="585013"/>
    <lineage>
        <taxon>Eukaryota</taxon>
        <taxon>Fungi</taxon>
        <taxon>Dikarya</taxon>
        <taxon>Basidiomycota</taxon>
        <taxon>Agaricomycotina</taxon>
        <taxon>Agaricomycetes</taxon>
        <taxon>Agaricomycetidae</taxon>
        <taxon>Agaricales</taxon>
        <taxon>Marasmiineae</taxon>
        <taxon>Marasmiaceae</taxon>
        <taxon>Marasmius</taxon>
    </lineage>
</organism>
<keyword evidence="7" id="KW-0408">Iron</keyword>
<keyword evidence="5" id="KW-0479">Metal-binding</keyword>
<evidence type="ECO:0000313" key="9">
    <source>
        <dbReference type="EMBL" id="KAL0577519.1"/>
    </source>
</evidence>
<evidence type="ECO:0008006" key="11">
    <source>
        <dbReference type="Google" id="ProtNLM"/>
    </source>
</evidence>
<dbReference type="Gene3D" id="1.10.630.10">
    <property type="entry name" value="Cytochrome P450"/>
    <property type="match status" value="1"/>
</dbReference>
<comment type="caution">
    <text evidence="9">The sequence shown here is derived from an EMBL/GenBank/DDBJ whole genome shotgun (WGS) entry which is preliminary data.</text>
</comment>
<dbReference type="InterPro" id="IPR050364">
    <property type="entry name" value="Cytochrome_P450_fung"/>
</dbReference>